<proteinExistence type="predicted"/>
<dbReference type="AlphaFoldDB" id="A0A813VEG6"/>
<dbReference type="PANTHER" id="PTHR46787:SF1">
    <property type="entry name" value="MOLECULAR CHAPERONE MKKS"/>
    <property type="match status" value="1"/>
</dbReference>
<sequence length="561" mass="65540">MESKILIIDNDEKSEASFILNETLKQYQEIILSCIGPYSKLKFCGSKHDSTHLIITNTSKNLYENMYKIDSERLTKNECLKLTKWKFELISSTIYKSHFNLFYDSGLFLTYLINQTILLGIDKKFINKILLNLIEHLNQNDKNHFIKFKINLDNLNHLKNLIITSLQTKQSINLNCTNDTDTFLNLYLKLLIKSVNNDSFSRILYIFNDTEALDLDQSESIDGILIKSENVDFEKVNNLKCVILDSNILSGDFEILDNIGLKFQIEASQLKSQSQQFLSLNFLIENIKILFDKFKINVLFCQKVVHPSIKSYLKKQGNILVFDRLGLSLTEPVRELLNCKILNSIFNLELLDEDYFGYLNNIKLKKINNDYFYHLESEKNLIQTFLVCVPNESFTPEIEYVLKTTEKVFQRTIMSGYGLIGGPCFYSYCIAFLWKHELKTDRQNQVKNFRIIKELFYKFLKKLIDSECEYLMSVNTGHLFKKESEFCECGLVLQNLKQDFLDLDSVDFRLDNLKLFDNQKIFKIDFNNIKLIDCIHSKLNCLKITRDVLSTLLHIGIFVSS</sequence>
<dbReference type="EMBL" id="CAJNOC010001160">
    <property type="protein sequence ID" value="CAF0840593.1"/>
    <property type="molecule type" value="Genomic_DNA"/>
</dbReference>
<comment type="caution">
    <text evidence="2">The sequence shown here is derived from an EMBL/GenBank/DDBJ whole genome shotgun (WGS) entry which is preliminary data.</text>
</comment>
<dbReference type="GO" id="GO:0006457">
    <property type="term" value="P:protein folding"/>
    <property type="evidence" value="ECO:0007669"/>
    <property type="project" value="InterPro"/>
</dbReference>
<feature type="transmembrane region" description="Helical" evidence="1">
    <location>
        <begin position="414"/>
        <end position="434"/>
    </location>
</feature>
<dbReference type="GO" id="GO:0005524">
    <property type="term" value="F:ATP binding"/>
    <property type="evidence" value="ECO:0007669"/>
    <property type="project" value="InterPro"/>
</dbReference>
<evidence type="ECO:0000256" key="1">
    <source>
        <dbReference type="SAM" id="Phobius"/>
    </source>
</evidence>
<dbReference type="OrthoDB" id="528704at2759"/>
<dbReference type="GO" id="GO:0005737">
    <property type="term" value="C:cytoplasm"/>
    <property type="evidence" value="ECO:0007669"/>
    <property type="project" value="TreeGrafter"/>
</dbReference>
<dbReference type="GO" id="GO:0060271">
    <property type="term" value="P:cilium assembly"/>
    <property type="evidence" value="ECO:0007669"/>
    <property type="project" value="InterPro"/>
</dbReference>
<protein>
    <submittedName>
        <fullName evidence="2">Uncharacterized protein</fullName>
    </submittedName>
</protein>
<reference evidence="2" key="1">
    <citation type="submission" date="2021-02" db="EMBL/GenBank/DDBJ databases">
        <authorList>
            <person name="Nowell W R."/>
        </authorList>
    </citation>
    <scope>NUCLEOTIDE SEQUENCE</scope>
    <source>
        <strain evidence="2">Ploen Becks lab</strain>
    </source>
</reference>
<organism evidence="2 3">
    <name type="scientific">Brachionus calyciflorus</name>
    <dbReference type="NCBI Taxonomy" id="104777"/>
    <lineage>
        <taxon>Eukaryota</taxon>
        <taxon>Metazoa</taxon>
        <taxon>Spiralia</taxon>
        <taxon>Gnathifera</taxon>
        <taxon>Rotifera</taxon>
        <taxon>Eurotatoria</taxon>
        <taxon>Monogononta</taxon>
        <taxon>Pseudotrocha</taxon>
        <taxon>Ploima</taxon>
        <taxon>Brachionidae</taxon>
        <taxon>Brachionus</taxon>
    </lineage>
</organism>
<keyword evidence="3" id="KW-1185">Reference proteome</keyword>
<dbReference type="SUPFAM" id="SSF52029">
    <property type="entry name" value="GroEL apical domain-like"/>
    <property type="match status" value="1"/>
</dbReference>
<keyword evidence="1" id="KW-0472">Membrane</keyword>
<dbReference type="GO" id="GO:0051082">
    <property type="term" value="F:unfolded protein binding"/>
    <property type="evidence" value="ECO:0007669"/>
    <property type="project" value="InterPro"/>
</dbReference>
<name>A0A813VEG6_9BILA</name>
<evidence type="ECO:0000313" key="2">
    <source>
        <dbReference type="EMBL" id="CAF0840593.1"/>
    </source>
</evidence>
<dbReference type="GO" id="GO:1902636">
    <property type="term" value="C:kinociliary basal body"/>
    <property type="evidence" value="ECO:0007669"/>
    <property type="project" value="TreeGrafter"/>
</dbReference>
<dbReference type="InterPro" id="IPR028790">
    <property type="entry name" value="MKKS"/>
</dbReference>
<keyword evidence="1" id="KW-1133">Transmembrane helix</keyword>
<dbReference type="GO" id="GO:0051131">
    <property type="term" value="P:chaperone-mediated protein complex assembly"/>
    <property type="evidence" value="ECO:0007669"/>
    <property type="project" value="TreeGrafter"/>
</dbReference>
<dbReference type="Pfam" id="PF00118">
    <property type="entry name" value="Cpn60_TCP1"/>
    <property type="match status" value="1"/>
</dbReference>
<gene>
    <name evidence="2" type="ORF">OXX778_LOCUS8435</name>
</gene>
<dbReference type="Gene3D" id="3.50.7.10">
    <property type="entry name" value="GroEL"/>
    <property type="match status" value="1"/>
</dbReference>
<keyword evidence="1" id="KW-0812">Transmembrane</keyword>
<dbReference type="PANTHER" id="PTHR46787">
    <property type="entry name" value="SYNDROMES PUTATIVE CHAPERONIN-RELATED"/>
    <property type="match status" value="1"/>
</dbReference>
<evidence type="ECO:0000313" key="3">
    <source>
        <dbReference type="Proteomes" id="UP000663879"/>
    </source>
</evidence>
<dbReference type="GO" id="GO:0005634">
    <property type="term" value="C:nucleus"/>
    <property type="evidence" value="ECO:0007669"/>
    <property type="project" value="TreeGrafter"/>
</dbReference>
<dbReference type="Proteomes" id="UP000663879">
    <property type="component" value="Unassembled WGS sequence"/>
</dbReference>
<dbReference type="GO" id="GO:0032502">
    <property type="term" value="P:developmental process"/>
    <property type="evidence" value="ECO:0007669"/>
    <property type="project" value="TreeGrafter"/>
</dbReference>
<accession>A0A813VEG6</accession>
<dbReference type="InterPro" id="IPR027409">
    <property type="entry name" value="GroEL-like_apical_dom_sf"/>
</dbReference>
<dbReference type="InterPro" id="IPR002423">
    <property type="entry name" value="Cpn60/GroEL/TCP-1"/>
</dbReference>